<proteinExistence type="predicted"/>
<protein>
    <submittedName>
        <fullName evidence="1">Uncharacterized protein</fullName>
    </submittedName>
</protein>
<dbReference type="EMBL" id="MN740993">
    <property type="protein sequence ID" value="QHU21891.1"/>
    <property type="molecule type" value="Genomic_DNA"/>
</dbReference>
<sequence>MRRTATKDSTNRENTLVRMFNGEQLSDAEYAYFSCPKEALNSLKNKASPLGIAKVQGGLGKHYDFTLGSTRGELKHSVSKGTTSDVLEWQPWLDGVQFLQGQTKSKNAQPFIGGCGLPMWTAWFTEEVLPFAVAEVPAAAGMTFDAYYKCASGMSVTQKQTSTPAGKFILALRQNAELAERLRLRWIAFEERWLPVNPLDHAAFETRMRQVIEEKDVWIAINKTGAFWIEGFSVLAVTFEGCEKKRDGGCIFRYSITLQKKSGGQTNKVPIAFKLHWKNGGQAVQNLNFMVI</sequence>
<evidence type="ECO:0000313" key="1">
    <source>
        <dbReference type="EMBL" id="QHU21891.1"/>
    </source>
</evidence>
<name>A0A6C0KXB3_9ZZZZ</name>
<reference evidence="1" key="1">
    <citation type="journal article" date="2020" name="Nature">
        <title>Giant virus diversity and host interactions through global metagenomics.</title>
        <authorList>
            <person name="Schulz F."/>
            <person name="Roux S."/>
            <person name="Paez-Espino D."/>
            <person name="Jungbluth S."/>
            <person name="Walsh D.A."/>
            <person name="Denef V.J."/>
            <person name="McMahon K.D."/>
            <person name="Konstantinidis K.T."/>
            <person name="Eloe-Fadrosh E.A."/>
            <person name="Kyrpides N.C."/>
            <person name="Woyke T."/>
        </authorList>
    </citation>
    <scope>NUCLEOTIDE SEQUENCE</scope>
    <source>
        <strain evidence="1">GVMAG-S-3300013286-35</strain>
    </source>
</reference>
<dbReference type="AlphaFoldDB" id="A0A6C0KXB3"/>
<accession>A0A6C0KXB3</accession>
<organism evidence="1">
    <name type="scientific">viral metagenome</name>
    <dbReference type="NCBI Taxonomy" id="1070528"/>
    <lineage>
        <taxon>unclassified sequences</taxon>
        <taxon>metagenomes</taxon>
        <taxon>organismal metagenomes</taxon>
    </lineage>
</organism>